<keyword evidence="2" id="KW-0645">Protease</keyword>
<sequence length="333" mass="37244">MKKNNGKRWIAVAIALLLFVASSIVSNRSDKISEKQADKLKNEYLNQFNPFSATANKNIVEDGDKKNKIALISYEGAIGDGEVYDSFMEQLDDIYKDDSVKGVIMQVNSPGGAVYNSEQIANKIKEIQTDKKIPVFTVMKTMAASGGYYISAPTDKIYASNETLTGSIGVIMSSRSFQGLFEKYGIKEQNITTGKMKDAGSLGKDMTDEQKKYFQDLINSSFDRFIKIVSQGRSMKEDQVRKLADGRVYDGAQAKNNGLVDKIGNLDDAIEDMKKDYKLNNPEVFEYEGSDYSLKKLFSKAQNLVEKNSSSDLSVLKELMEKESPLPMYYYGK</sequence>
<dbReference type="Pfam" id="PF01343">
    <property type="entry name" value="Peptidase_S49"/>
    <property type="match status" value="1"/>
</dbReference>
<feature type="signal peptide" evidence="5">
    <location>
        <begin position="1"/>
        <end position="27"/>
    </location>
</feature>
<keyword evidence="3 7" id="KW-0378">Hydrolase</keyword>
<dbReference type="SUPFAM" id="SSF52096">
    <property type="entry name" value="ClpP/crotonase"/>
    <property type="match status" value="1"/>
</dbReference>
<evidence type="ECO:0000256" key="5">
    <source>
        <dbReference type="SAM" id="SignalP"/>
    </source>
</evidence>
<organism evidence="7">
    <name type="scientific">Anaerococcus vaginalis</name>
    <dbReference type="NCBI Taxonomy" id="33037"/>
    <lineage>
        <taxon>Bacteria</taxon>
        <taxon>Bacillati</taxon>
        <taxon>Bacillota</taxon>
        <taxon>Tissierellia</taxon>
        <taxon>Tissierellales</taxon>
        <taxon>Peptoniphilaceae</taxon>
        <taxon>Anaerococcus</taxon>
    </lineage>
</organism>
<dbReference type="InterPro" id="IPR047272">
    <property type="entry name" value="S49_SppA_C"/>
</dbReference>
<keyword evidence="5" id="KW-0732">Signal</keyword>
<dbReference type="EC" id="3.4.21.-" evidence="7"/>
<dbReference type="PANTHER" id="PTHR42987:SF7">
    <property type="entry name" value="SIGNAL PEPTIDE PEPTIDASE SPPA-RELATED"/>
    <property type="match status" value="1"/>
</dbReference>
<dbReference type="EMBL" id="CACRSW010000008">
    <property type="protein sequence ID" value="VYS86727.1"/>
    <property type="molecule type" value="Genomic_DNA"/>
</dbReference>
<evidence type="ECO:0000256" key="2">
    <source>
        <dbReference type="ARBA" id="ARBA00022670"/>
    </source>
</evidence>
<reference evidence="7" key="1">
    <citation type="submission" date="2019-11" db="EMBL/GenBank/DDBJ databases">
        <authorList>
            <person name="Feng L."/>
        </authorList>
    </citation>
    <scope>NUCLEOTIDE SEQUENCE</scope>
    <source>
        <strain evidence="7">AvaginalisLFYP127</strain>
    </source>
</reference>
<dbReference type="InterPro" id="IPR029045">
    <property type="entry name" value="ClpP/crotonase-like_dom_sf"/>
</dbReference>
<name>A0A6N2S0C1_9FIRM</name>
<dbReference type="PANTHER" id="PTHR42987">
    <property type="entry name" value="PEPTIDASE S49"/>
    <property type="match status" value="1"/>
</dbReference>
<dbReference type="NCBIfam" id="TIGR00706">
    <property type="entry name" value="SppA_dom"/>
    <property type="match status" value="1"/>
</dbReference>
<evidence type="ECO:0000256" key="1">
    <source>
        <dbReference type="ARBA" id="ARBA00008683"/>
    </source>
</evidence>
<keyword evidence="4" id="KW-0720">Serine protease</keyword>
<dbReference type="GO" id="GO:0006508">
    <property type="term" value="P:proteolysis"/>
    <property type="evidence" value="ECO:0007669"/>
    <property type="project" value="UniProtKB-KW"/>
</dbReference>
<dbReference type="Gene3D" id="3.90.226.10">
    <property type="entry name" value="2-enoyl-CoA Hydratase, Chain A, domain 1"/>
    <property type="match status" value="2"/>
</dbReference>
<dbReference type="InterPro" id="IPR002142">
    <property type="entry name" value="Peptidase_S49"/>
</dbReference>
<feature type="domain" description="Peptidase S49" evidence="6">
    <location>
        <begin position="129"/>
        <end position="279"/>
    </location>
</feature>
<protein>
    <submittedName>
        <fullName evidence="7">Signal peptide peptidase SppA</fullName>
        <ecNumber evidence="7">3.4.21.-</ecNumber>
    </submittedName>
</protein>
<dbReference type="AlphaFoldDB" id="A0A6N2S0C1"/>
<proteinExistence type="inferred from homology"/>
<dbReference type="InterPro" id="IPR004635">
    <property type="entry name" value="Pept_S49_SppA"/>
</dbReference>
<dbReference type="GO" id="GO:0008236">
    <property type="term" value="F:serine-type peptidase activity"/>
    <property type="evidence" value="ECO:0007669"/>
    <property type="project" value="UniProtKB-KW"/>
</dbReference>
<evidence type="ECO:0000313" key="7">
    <source>
        <dbReference type="EMBL" id="VYS86727.1"/>
    </source>
</evidence>
<evidence type="ECO:0000256" key="4">
    <source>
        <dbReference type="ARBA" id="ARBA00022825"/>
    </source>
</evidence>
<gene>
    <name evidence="7" type="primary">sppA</name>
    <name evidence="7" type="ORF">AVLFYP127_01639</name>
</gene>
<dbReference type="RefSeq" id="WP_070737617.1">
    <property type="nucleotide sequence ID" value="NZ_CACRSW010000008.1"/>
</dbReference>
<comment type="similarity">
    <text evidence="1">Belongs to the peptidase S49 family.</text>
</comment>
<evidence type="ECO:0000256" key="3">
    <source>
        <dbReference type="ARBA" id="ARBA00022801"/>
    </source>
</evidence>
<dbReference type="CDD" id="cd07023">
    <property type="entry name" value="S49_Sppa_N_C"/>
    <property type="match status" value="1"/>
</dbReference>
<accession>A0A6N2S0C1</accession>
<evidence type="ECO:0000259" key="6">
    <source>
        <dbReference type="Pfam" id="PF01343"/>
    </source>
</evidence>
<feature type="chain" id="PRO_5039443868" evidence="5">
    <location>
        <begin position="28"/>
        <end position="333"/>
    </location>
</feature>